<evidence type="ECO:0000256" key="2">
    <source>
        <dbReference type="ARBA" id="ARBA00023125"/>
    </source>
</evidence>
<evidence type="ECO:0000256" key="5">
    <source>
        <dbReference type="SAM" id="MobiDB-lite"/>
    </source>
</evidence>
<evidence type="ECO:0000313" key="8">
    <source>
        <dbReference type="EMBL" id="RIQ11894.1"/>
    </source>
</evidence>
<name>A0A418KHI2_9ACTN</name>
<dbReference type="SUPFAM" id="SSF56349">
    <property type="entry name" value="DNA breaking-rejoining enzymes"/>
    <property type="match status" value="1"/>
</dbReference>
<keyword evidence="2 4" id="KW-0238">DNA-binding</keyword>
<feature type="region of interest" description="Disordered" evidence="5">
    <location>
        <begin position="1"/>
        <end position="20"/>
    </location>
</feature>
<protein>
    <submittedName>
        <fullName evidence="8">Site-specific integrase</fullName>
    </submittedName>
</protein>
<dbReference type="AlphaFoldDB" id="A0A418KHI2"/>
<dbReference type="InterPro" id="IPR044068">
    <property type="entry name" value="CB"/>
</dbReference>
<dbReference type="InterPro" id="IPR011010">
    <property type="entry name" value="DNA_brk_join_enz"/>
</dbReference>
<evidence type="ECO:0000259" key="7">
    <source>
        <dbReference type="PROSITE" id="PS51900"/>
    </source>
</evidence>
<comment type="caution">
    <text evidence="8">The sequence shown here is derived from an EMBL/GenBank/DDBJ whole genome shotgun (WGS) entry which is preliminary data.</text>
</comment>
<dbReference type="PROSITE" id="PS51898">
    <property type="entry name" value="TYR_RECOMBINASE"/>
    <property type="match status" value="1"/>
</dbReference>
<dbReference type="InterPro" id="IPR010998">
    <property type="entry name" value="Integrase_recombinase_N"/>
</dbReference>
<dbReference type="PROSITE" id="PS51900">
    <property type="entry name" value="CB"/>
    <property type="match status" value="1"/>
</dbReference>
<evidence type="ECO:0000256" key="3">
    <source>
        <dbReference type="ARBA" id="ARBA00023172"/>
    </source>
</evidence>
<dbReference type="Gene3D" id="1.10.150.130">
    <property type="match status" value="1"/>
</dbReference>
<organism evidence="8 9">
    <name type="scientific">Jiangella rhizosphaerae</name>
    <dbReference type="NCBI Taxonomy" id="2293569"/>
    <lineage>
        <taxon>Bacteria</taxon>
        <taxon>Bacillati</taxon>
        <taxon>Actinomycetota</taxon>
        <taxon>Actinomycetes</taxon>
        <taxon>Jiangellales</taxon>
        <taxon>Jiangellaceae</taxon>
        <taxon>Jiangella</taxon>
    </lineage>
</organism>
<keyword evidence="3" id="KW-0233">DNA recombination</keyword>
<accession>A0A418KHI2</accession>
<dbReference type="GO" id="GO:0006310">
    <property type="term" value="P:DNA recombination"/>
    <property type="evidence" value="ECO:0007669"/>
    <property type="project" value="UniProtKB-KW"/>
</dbReference>
<sequence>MASSSIAKITRTRKARDKRTGEVRDRQVELWQARYRVTPGGRQFTKTMARKTDVENWLQDELARLTTNTWLEPDKRKITVGEWCDQWLEGYGTRRESTVRQARVHVAKIREQFGGVLLAQVRPSHVKSWCAKLAKEDHEPSYVYALHSRLSQILGDAVHDGVLTKNPCSRRTAPPVAEQRAYVATVEQIWALYDAMPARYRIAIYNGAFAGLRAGEQCGLRPGDVAWLQREIRPEVQYPAEPLKTEMSKTPIPIADGHVKALARQVELYPGEWILTDELGGQVGPWKLERAFRTARGKVAGLPDGFRLQDLRHFFASLLIASGADIKVVQHRVRHKSAKTTLDVYGHMFPDKDESTRTAVETVLVDRVEEQLRNRNEGR</sequence>
<feature type="domain" description="Tyr recombinase" evidence="6">
    <location>
        <begin position="179"/>
        <end position="358"/>
    </location>
</feature>
<evidence type="ECO:0000256" key="1">
    <source>
        <dbReference type="ARBA" id="ARBA00008857"/>
    </source>
</evidence>
<dbReference type="CDD" id="cd01189">
    <property type="entry name" value="INT_ICEBs1_C_like"/>
    <property type="match status" value="1"/>
</dbReference>
<dbReference type="PANTHER" id="PTHR30349:SF64">
    <property type="entry name" value="PROPHAGE INTEGRASE INTD-RELATED"/>
    <property type="match status" value="1"/>
</dbReference>
<reference evidence="8 9" key="1">
    <citation type="submission" date="2018-09" db="EMBL/GenBank/DDBJ databases">
        <title>Isolation, diversity and antifungal activity of actinobacteria from wheat.</title>
        <authorList>
            <person name="Han C."/>
        </authorList>
    </citation>
    <scope>NUCLEOTIDE SEQUENCE [LARGE SCALE GENOMIC DNA]</scope>
    <source>
        <strain evidence="8 9">NEAU-YY265</strain>
    </source>
</reference>
<dbReference type="InterPro" id="IPR002104">
    <property type="entry name" value="Integrase_catalytic"/>
</dbReference>
<dbReference type="RefSeq" id="WP_119662944.1">
    <property type="nucleotide sequence ID" value="NZ_QUAL01000414.1"/>
</dbReference>
<evidence type="ECO:0000259" key="6">
    <source>
        <dbReference type="PROSITE" id="PS51898"/>
    </source>
</evidence>
<gene>
    <name evidence="8" type="ORF">DY240_28010</name>
</gene>
<dbReference type="Proteomes" id="UP000284057">
    <property type="component" value="Unassembled WGS sequence"/>
</dbReference>
<evidence type="ECO:0000313" key="9">
    <source>
        <dbReference type="Proteomes" id="UP000284057"/>
    </source>
</evidence>
<feature type="domain" description="Core-binding (CB)" evidence="7">
    <location>
        <begin position="78"/>
        <end position="158"/>
    </location>
</feature>
<dbReference type="GO" id="GO:0003677">
    <property type="term" value="F:DNA binding"/>
    <property type="evidence" value="ECO:0007669"/>
    <property type="project" value="UniProtKB-UniRule"/>
</dbReference>
<dbReference type="GO" id="GO:0015074">
    <property type="term" value="P:DNA integration"/>
    <property type="evidence" value="ECO:0007669"/>
    <property type="project" value="InterPro"/>
</dbReference>
<proteinExistence type="inferred from homology"/>
<dbReference type="InterPro" id="IPR013762">
    <property type="entry name" value="Integrase-like_cat_sf"/>
</dbReference>
<dbReference type="EMBL" id="QUAL01000414">
    <property type="protein sequence ID" value="RIQ11894.1"/>
    <property type="molecule type" value="Genomic_DNA"/>
</dbReference>
<dbReference type="OrthoDB" id="1822491at2"/>
<keyword evidence="9" id="KW-1185">Reference proteome</keyword>
<dbReference type="Gene3D" id="1.10.443.10">
    <property type="entry name" value="Intergrase catalytic core"/>
    <property type="match status" value="1"/>
</dbReference>
<comment type="similarity">
    <text evidence="1">Belongs to the 'phage' integrase family.</text>
</comment>
<dbReference type="Pfam" id="PF00589">
    <property type="entry name" value="Phage_integrase"/>
    <property type="match status" value="1"/>
</dbReference>
<evidence type="ECO:0000256" key="4">
    <source>
        <dbReference type="PROSITE-ProRule" id="PRU01248"/>
    </source>
</evidence>
<dbReference type="PANTHER" id="PTHR30349">
    <property type="entry name" value="PHAGE INTEGRASE-RELATED"/>
    <property type="match status" value="1"/>
</dbReference>
<dbReference type="InterPro" id="IPR050090">
    <property type="entry name" value="Tyrosine_recombinase_XerCD"/>
</dbReference>